<keyword evidence="1 5" id="KW-0808">Transferase</keyword>
<dbReference type="InterPro" id="IPR051531">
    <property type="entry name" value="N-acetyltransferase"/>
</dbReference>
<dbReference type="GO" id="GO:0008999">
    <property type="term" value="F:protein-N-terminal-alanine acetyltransferase activity"/>
    <property type="evidence" value="ECO:0007669"/>
    <property type="project" value="UniProtKB-EC"/>
</dbReference>
<dbReference type="PROSITE" id="PS51186">
    <property type="entry name" value="GNAT"/>
    <property type="match status" value="1"/>
</dbReference>
<evidence type="ECO:0000256" key="2">
    <source>
        <dbReference type="ARBA" id="ARBA00023315"/>
    </source>
</evidence>
<dbReference type="EC" id="2.3.1.267" evidence="5"/>
<dbReference type="PANTHER" id="PTHR43792">
    <property type="entry name" value="GNAT FAMILY, PUTATIVE (AFU_ORTHOLOGUE AFUA_3G00765)-RELATED-RELATED"/>
    <property type="match status" value="1"/>
</dbReference>
<organism evidence="5 6">
    <name type="scientific">Achromobacter ruhlandii</name>
    <dbReference type="NCBI Taxonomy" id="72557"/>
    <lineage>
        <taxon>Bacteria</taxon>
        <taxon>Pseudomonadati</taxon>
        <taxon>Pseudomonadota</taxon>
        <taxon>Betaproteobacteria</taxon>
        <taxon>Burkholderiales</taxon>
        <taxon>Alcaligenaceae</taxon>
        <taxon>Achromobacter</taxon>
    </lineage>
</organism>
<accession>A0A2M9H3K2</accession>
<dbReference type="Pfam" id="PF13302">
    <property type="entry name" value="Acetyltransf_3"/>
    <property type="match status" value="1"/>
</dbReference>
<dbReference type="EMBL" id="CADILE010000013">
    <property type="protein sequence ID" value="CAB3901224.1"/>
    <property type="molecule type" value="Genomic_DNA"/>
</dbReference>
<evidence type="ECO:0000313" key="6">
    <source>
        <dbReference type="Proteomes" id="UP000494122"/>
    </source>
</evidence>
<dbReference type="SUPFAM" id="SSF55729">
    <property type="entry name" value="Acyl-CoA N-acyltransferases (Nat)"/>
    <property type="match status" value="1"/>
</dbReference>
<dbReference type="GO" id="GO:0005737">
    <property type="term" value="C:cytoplasm"/>
    <property type="evidence" value="ECO:0007669"/>
    <property type="project" value="TreeGrafter"/>
</dbReference>
<feature type="domain" description="N-acetyltransferase" evidence="4">
    <location>
        <begin position="31"/>
        <end position="187"/>
    </location>
</feature>
<proteinExistence type="inferred from homology"/>
<evidence type="ECO:0000259" key="4">
    <source>
        <dbReference type="PROSITE" id="PS51186"/>
    </source>
</evidence>
<dbReference type="RefSeq" id="WP_054414895.1">
    <property type="nucleotide sequence ID" value="NZ_CADIKY010000001.1"/>
</dbReference>
<keyword evidence="2 5" id="KW-0012">Acyltransferase</keyword>
<evidence type="ECO:0000313" key="5">
    <source>
        <dbReference type="EMBL" id="CAB3901224.1"/>
    </source>
</evidence>
<gene>
    <name evidence="5" type="primary">rimJ</name>
    <name evidence="5" type="ORF">LMG3328_04305</name>
</gene>
<dbReference type="InterPro" id="IPR016181">
    <property type="entry name" value="Acyl_CoA_acyltransferase"/>
</dbReference>
<sequence length="190" mass="20765">MIPTPTAPAGPLLTPRLSLRQATRQHAPALLAYHLANRAHLRPWEPARSDAFYTAASTEERLAAMEASAAAGQAVHLLLFDRTDNSLVGTCNFTNIVRGAFQACHLGFSVAQDREGQGLMRECLLAATHFMFAEHGLHRIMANHRPENTRSARLLSSLGFEREGTARAYLKIDGSWADHVLTSLINPADA</sequence>
<evidence type="ECO:0000256" key="3">
    <source>
        <dbReference type="ARBA" id="ARBA00038502"/>
    </source>
</evidence>
<dbReference type="PANTHER" id="PTHR43792:SF8">
    <property type="entry name" value="[RIBOSOMAL PROTEIN US5]-ALANINE N-ACETYLTRANSFERASE"/>
    <property type="match status" value="1"/>
</dbReference>
<dbReference type="GO" id="GO:0005840">
    <property type="term" value="C:ribosome"/>
    <property type="evidence" value="ECO:0007669"/>
    <property type="project" value="UniProtKB-KW"/>
</dbReference>
<evidence type="ECO:0000256" key="1">
    <source>
        <dbReference type="ARBA" id="ARBA00022679"/>
    </source>
</evidence>
<protein>
    <submittedName>
        <fullName evidence="5">[Ribosomal protein S5]-alanine N-acetyltransferase</fullName>
        <ecNumber evidence="5">2.3.1.267</ecNumber>
    </submittedName>
</protein>
<dbReference type="Proteomes" id="UP000494122">
    <property type="component" value="Unassembled WGS sequence"/>
</dbReference>
<dbReference type="Gene3D" id="3.40.630.30">
    <property type="match status" value="1"/>
</dbReference>
<comment type="similarity">
    <text evidence="3">Belongs to the acetyltransferase family. RimJ subfamily.</text>
</comment>
<dbReference type="InterPro" id="IPR000182">
    <property type="entry name" value="GNAT_dom"/>
</dbReference>
<keyword evidence="5" id="KW-0689">Ribosomal protein</keyword>
<reference evidence="5 6" key="1">
    <citation type="submission" date="2020-04" db="EMBL/GenBank/DDBJ databases">
        <authorList>
            <person name="De Canck E."/>
        </authorList>
    </citation>
    <scope>NUCLEOTIDE SEQUENCE [LARGE SCALE GENOMIC DNA]</scope>
    <source>
        <strain evidence="5 6">LMG 3328</strain>
    </source>
</reference>
<keyword evidence="5" id="KW-0687">Ribonucleoprotein</keyword>
<dbReference type="AlphaFoldDB" id="A0A2M9H3K2"/>
<name>A0A2M9H3K2_9BURK</name>